<keyword evidence="2" id="KW-0812">Transmembrane</keyword>
<organism evidence="3 4">
    <name type="scientific">Paenibacillus polymyxa</name>
    <name type="common">Bacillus polymyxa</name>
    <dbReference type="NCBI Taxonomy" id="1406"/>
    <lineage>
        <taxon>Bacteria</taxon>
        <taxon>Bacillati</taxon>
        <taxon>Bacillota</taxon>
        <taxon>Bacilli</taxon>
        <taxon>Bacillales</taxon>
        <taxon>Paenibacillaceae</taxon>
        <taxon>Paenibacillus</taxon>
    </lineage>
</organism>
<dbReference type="EMBL" id="UGSC01000001">
    <property type="protein sequence ID" value="SUA70217.1"/>
    <property type="molecule type" value="Genomic_DNA"/>
</dbReference>
<dbReference type="Proteomes" id="UP000254400">
    <property type="component" value="Unassembled WGS sequence"/>
</dbReference>
<feature type="coiled-coil region" evidence="1">
    <location>
        <begin position="37"/>
        <end position="90"/>
    </location>
</feature>
<evidence type="ECO:0000313" key="3">
    <source>
        <dbReference type="EMBL" id="SUA70217.1"/>
    </source>
</evidence>
<reference evidence="3 4" key="1">
    <citation type="submission" date="2018-06" db="EMBL/GenBank/DDBJ databases">
        <authorList>
            <consortium name="Pathogen Informatics"/>
            <person name="Doyle S."/>
        </authorList>
    </citation>
    <scope>NUCLEOTIDE SEQUENCE [LARGE SCALE GENOMIC DNA]</scope>
    <source>
        <strain evidence="3 4">NCTC10343</strain>
    </source>
</reference>
<sequence>MEESYLFKKIICICLGVLIVGLLGYQSYVSYQQDKALKGLTEEFESLKTRVEDVEDKGNIYDTEDLDMRLNDLESHIKDMDTNIDDLDSRVQNIELWR</sequence>
<protein>
    <submittedName>
        <fullName evidence="3">Uncharacterized protein</fullName>
    </submittedName>
</protein>
<name>A0A378Y1Q4_PAEPO</name>
<evidence type="ECO:0000256" key="2">
    <source>
        <dbReference type="SAM" id="Phobius"/>
    </source>
</evidence>
<dbReference type="Gene3D" id="1.20.5.340">
    <property type="match status" value="1"/>
</dbReference>
<dbReference type="AlphaFoldDB" id="A0A378Y1Q4"/>
<proteinExistence type="predicted"/>
<evidence type="ECO:0000256" key="1">
    <source>
        <dbReference type="SAM" id="Coils"/>
    </source>
</evidence>
<evidence type="ECO:0000313" key="4">
    <source>
        <dbReference type="Proteomes" id="UP000254400"/>
    </source>
</evidence>
<feature type="transmembrane region" description="Helical" evidence="2">
    <location>
        <begin position="6"/>
        <end position="25"/>
    </location>
</feature>
<keyword evidence="2" id="KW-1133">Transmembrane helix</keyword>
<gene>
    <name evidence="3" type="ORF">NCTC10343_03087</name>
</gene>
<keyword evidence="1" id="KW-0175">Coiled coil</keyword>
<accession>A0A378Y1Q4</accession>
<keyword evidence="2" id="KW-0472">Membrane</keyword>